<dbReference type="Proteomes" id="UP000249260">
    <property type="component" value="Unassembled WGS sequence"/>
</dbReference>
<dbReference type="AlphaFoldDB" id="A0A328TWB6"/>
<protein>
    <submittedName>
        <fullName evidence="1">Uncharacterized protein</fullName>
    </submittedName>
</protein>
<evidence type="ECO:0000313" key="1">
    <source>
        <dbReference type="EMBL" id="RAP74640.1"/>
    </source>
</evidence>
<sequence>MALYRRLLTDADFTEAMERQFKLRVYKDDLIVDSGGVIIRFDDTTVVSQSGVSDITYHERSACEFFEIRRR</sequence>
<gene>
    <name evidence="1" type="ORF">DL346_21545</name>
</gene>
<dbReference type="EMBL" id="QLUW01000004">
    <property type="protein sequence ID" value="RAP74640.1"/>
    <property type="molecule type" value="Genomic_DNA"/>
</dbReference>
<proteinExistence type="predicted"/>
<reference evidence="1 2" key="1">
    <citation type="submission" date="2018-06" db="EMBL/GenBank/DDBJ databases">
        <title>Paenibacillus montanisoli sp. nov., isolated from mountain area soil.</title>
        <authorList>
            <person name="Wu M."/>
        </authorList>
    </citation>
    <scope>NUCLEOTIDE SEQUENCE [LARGE SCALE GENOMIC DNA]</scope>
    <source>
        <strain evidence="1 2">RA17</strain>
    </source>
</reference>
<comment type="caution">
    <text evidence="1">The sequence shown here is derived from an EMBL/GenBank/DDBJ whole genome shotgun (WGS) entry which is preliminary data.</text>
</comment>
<evidence type="ECO:0000313" key="2">
    <source>
        <dbReference type="Proteomes" id="UP000249260"/>
    </source>
</evidence>
<organism evidence="1 2">
    <name type="scientific">Paenibacillus montanisoli</name>
    <dbReference type="NCBI Taxonomy" id="2081970"/>
    <lineage>
        <taxon>Bacteria</taxon>
        <taxon>Bacillati</taxon>
        <taxon>Bacillota</taxon>
        <taxon>Bacilli</taxon>
        <taxon>Bacillales</taxon>
        <taxon>Paenibacillaceae</taxon>
        <taxon>Paenibacillus</taxon>
    </lineage>
</organism>
<accession>A0A328TWB6</accession>
<keyword evidence="2" id="KW-1185">Reference proteome</keyword>
<dbReference type="RefSeq" id="WP_112884428.1">
    <property type="nucleotide sequence ID" value="NZ_QLUW01000004.1"/>
</dbReference>
<name>A0A328TWB6_9BACL</name>
<dbReference type="OrthoDB" id="2638183at2"/>